<feature type="transmembrane region" description="Helical" evidence="1">
    <location>
        <begin position="79"/>
        <end position="98"/>
    </location>
</feature>
<dbReference type="eggNOG" id="ENOG502RZDB">
    <property type="taxonomic scope" value="Eukaryota"/>
</dbReference>
<organism evidence="2 3">
    <name type="scientific">Phaeoacremonium minimum (strain UCR-PA7)</name>
    <name type="common">Esca disease fungus</name>
    <name type="synonym">Togninia minima</name>
    <dbReference type="NCBI Taxonomy" id="1286976"/>
    <lineage>
        <taxon>Eukaryota</taxon>
        <taxon>Fungi</taxon>
        <taxon>Dikarya</taxon>
        <taxon>Ascomycota</taxon>
        <taxon>Pezizomycotina</taxon>
        <taxon>Sordariomycetes</taxon>
        <taxon>Sordariomycetidae</taxon>
        <taxon>Togniniales</taxon>
        <taxon>Togniniaceae</taxon>
        <taxon>Phaeoacremonium</taxon>
    </lineage>
</organism>
<feature type="transmembrane region" description="Helical" evidence="1">
    <location>
        <begin position="221"/>
        <end position="249"/>
    </location>
</feature>
<accession>R8BMX6</accession>
<keyword evidence="1" id="KW-1133">Transmembrane helix</keyword>
<gene>
    <name evidence="2" type="ORF">UCRPA7_3790</name>
</gene>
<dbReference type="GO" id="GO:0016020">
    <property type="term" value="C:membrane"/>
    <property type="evidence" value="ECO:0007669"/>
    <property type="project" value="TreeGrafter"/>
</dbReference>
<dbReference type="KEGG" id="tmn:UCRPA7_3790"/>
<evidence type="ECO:0000256" key="1">
    <source>
        <dbReference type="SAM" id="Phobius"/>
    </source>
</evidence>
<dbReference type="GeneID" id="19324173"/>
<evidence type="ECO:0008006" key="4">
    <source>
        <dbReference type="Google" id="ProtNLM"/>
    </source>
</evidence>
<sequence>MRKMRWSNPLAFGKDLWDPSHRYETSWLLPPYVLFAIRFLFGLYALVVNLTQIGYYCTHQAAFGGCTAAGNTFSYFTTLTYWGLAFYFLVASVHTFTYARTGTPLLDRWPRYLQALHAFYYSTITVYPFIVTAVYWWRLYSGAWFTQEFAAFTNLSQHAMNSGFAAFEILVPRTPLAPWIHMWWLVFVLALYLALAYLTHATKGFYTYDFLDIQENGSGLVAAYIIGIAVACLVVYGIVKAVMLLRLWLTEKVLGKDGKFAHQPGYGNEDVEMAGFDRNRHKDSHSPCLSNIKQFAV</sequence>
<dbReference type="HOGENOM" id="CLU_062880_0_0_1"/>
<dbReference type="EMBL" id="KB933061">
    <property type="protein sequence ID" value="EOO00706.1"/>
    <property type="molecule type" value="Genomic_DNA"/>
</dbReference>
<proteinExistence type="predicted"/>
<dbReference type="AlphaFoldDB" id="R8BMX6"/>
<dbReference type="OrthoDB" id="419711at2759"/>
<keyword evidence="3" id="KW-1185">Reference proteome</keyword>
<keyword evidence="1" id="KW-0812">Transmembrane</keyword>
<dbReference type="RefSeq" id="XP_007914406.1">
    <property type="nucleotide sequence ID" value="XM_007916215.1"/>
</dbReference>
<evidence type="ECO:0000313" key="2">
    <source>
        <dbReference type="EMBL" id="EOO00706.1"/>
    </source>
</evidence>
<protein>
    <recommendedName>
        <fullName evidence="4">FAR-17a/AIG1-like protein</fullName>
    </recommendedName>
</protein>
<dbReference type="PANTHER" id="PTHR12242:SF1">
    <property type="entry name" value="MYND-TYPE DOMAIN-CONTAINING PROTEIN"/>
    <property type="match status" value="1"/>
</dbReference>
<reference evidence="3" key="1">
    <citation type="journal article" date="2013" name="Genome Announc.">
        <title>Draft genome sequence of the ascomycete Phaeoacremonium aleophilum strain UCR-PA7, a causal agent of the esca disease complex in grapevines.</title>
        <authorList>
            <person name="Blanco-Ulate B."/>
            <person name="Rolshausen P."/>
            <person name="Cantu D."/>
        </authorList>
    </citation>
    <scope>NUCLEOTIDE SEQUENCE [LARGE SCALE GENOMIC DNA]</scope>
    <source>
        <strain evidence="3">UCR-PA7</strain>
    </source>
</reference>
<evidence type="ECO:0000313" key="3">
    <source>
        <dbReference type="Proteomes" id="UP000014074"/>
    </source>
</evidence>
<feature type="transmembrane region" description="Helical" evidence="1">
    <location>
        <begin position="118"/>
        <end position="137"/>
    </location>
</feature>
<dbReference type="PANTHER" id="PTHR12242">
    <property type="entry name" value="OS02G0130600 PROTEIN-RELATED"/>
    <property type="match status" value="1"/>
</dbReference>
<dbReference type="Proteomes" id="UP000014074">
    <property type="component" value="Unassembled WGS sequence"/>
</dbReference>
<feature type="transmembrane region" description="Helical" evidence="1">
    <location>
        <begin position="27"/>
        <end position="47"/>
    </location>
</feature>
<keyword evidence="1" id="KW-0472">Membrane</keyword>
<name>R8BMX6_PHAM7</name>
<feature type="transmembrane region" description="Helical" evidence="1">
    <location>
        <begin position="183"/>
        <end position="201"/>
    </location>
</feature>